<name>A0A6G1K4X5_9PLEO</name>
<reference evidence="2" key="1">
    <citation type="journal article" date="2020" name="Stud. Mycol.">
        <title>101 Dothideomycetes genomes: a test case for predicting lifestyles and emergence of pathogens.</title>
        <authorList>
            <person name="Haridas S."/>
            <person name="Albert R."/>
            <person name="Binder M."/>
            <person name="Bloem J."/>
            <person name="Labutti K."/>
            <person name="Salamov A."/>
            <person name="Andreopoulos B."/>
            <person name="Baker S."/>
            <person name="Barry K."/>
            <person name="Bills G."/>
            <person name="Bluhm B."/>
            <person name="Cannon C."/>
            <person name="Castanera R."/>
            <person name="Culley D."/>
            <person name="Daum C."/>
            <person name="Ezra D."/>
            <person name="Gonzalez J."/>
            <person name="Henrissat B."/>
            <person name="Kuo A."/>
            <person name="Liang C."/>
            <person name="Lipzen A."/>
            <person name="Lutzoni F."/>
            <person name="Magnuson J."/>
            <person name="Mondo S."/>
            <person name="Nolan M."/>
            <person name="Ohm R."/>
            <person name="Pangilinan J."/>
            <person name="Park H.-J."/>
            <person name="Ramirez L."/>
            <person name="Alfaro M."/>
            <person name="Sun H."/>
            <person name="Tritt A."/>
            <person name="Yoshinaga Y."/>
            <person name="Zwiers L.-H."/>
            <person name="Turgeon B."/>
            <person name="Goodwin S."/>
            <person name="Spatafora J."/>
            <person name="Crous P."/>
            <person name="Grigoriev I."/>
        </authorList>
    </citation>
    <scope>NUCLEOTIDE SEQUENCE</scope>
    <source>
        <strain evidence="2">CBS 279.74</strain>
    </source>
</reference>
<dbReference type="EMBL" id="MU005773">
    <property type="protein sequence ID" value="KAF2707926.1"/>
    <property type="molecule type" value="Genomic_DNA"/>
</dbReference>
<organism evidence="2 3">
    <name type="scientific">Pleomassaria siparia CBS 279.74</name>
    <dbReference type="NCBI Taxonomy" id="1314801"/>
    <lineage>
        <taxon>Eukaryota</taxon>
        <taxon>Fungi</taxon>
        <taxon>Dikarya</taxon>
        <taxon>Ascomycota</taxon>
        <taxon>Pezizomycotina</taxon>
        <taxon>Dothideomycetes</taxon>
        <taxon>Pleosporomycetidae</taxon>
        <taxon>Pleosporales</taxon>
        <taxon>Pleomassariaceae</taxon>
        <taxon>Pleomassaria</taxon>
    </lineage>
</organism>
<dbReference type="AlphaFoldDB" id="A0A6G1K4X5"/>
<protein>
    <submittedName>
        <fullName evidence="2">Uncharacterized protein</fullName>
    </submittedName>
</protein>
<feature type="transmembrane region" description="Helical" evidence="1">
    <location>
        <begin position="15"/>
        <end position="34"/>
    </location>
</feature>
<dbReference type="OrthoDB" id="3938057at2759"/>
<keyword evidence="1" id="KW-0812">Transmembrane</keyword>
<keyword evidence="1" id="KW-0472">Membrane</keyword>
<keyword evidence="1" id="KW-1133">Transmembrane helix</keyword>
<dbReference type="Proteomes" id="UP000799428">
    <property type="component" value="Unassembled WGS sequence"/>
</dbReference>
<keyword evidence="3" id="KW-1185">Reference proteome</keyword>
<gene>
    <name evidence="2" type="ORF">K504DRAFT_458407</name>
</gene>
<proteinExistence type="predicted"/>
<evidence type="ECO:0000313" key="2">
    <source>
        <dbReference type="EMBL" id="KAF2707926.1"/>
    </source>
</evidence>
<sequence length="107" mass="11671">MPPKASADGAPTGKMFSADVVAALIMSFSATSITKQQYELMSSMDGVKTPSAFQHDFRSVLAKAKELKSRIDNGEVFAPVQTPARKVAKKRGMFAHLIDPHKCWLCN</sequence>
<evidence type="ECO:0000313" key="3">
    <source>
        <dbReference type="Proteomes" id="UP000799428"/>
    </source>
</evidence>
<evidence type="ECO:0000256" key="1">
    <source>
        <dbReference type="SAM" id="Phobius"/>
    </source>
</evidence>
<accession>A0A6G1K4X5</accession>